<keyword evidence="2" id="KW-0472">Membrane</keyword>
<name>A0AAX7TKE9_ASTCA</name>
<feature type="transmembrane region" description="Helical" evidence="2">
    <location>
        <begin position="219"/>
        <end position="244"/>
    </location>
</feature>
<keyword evidence="3" id="KW-0732">Signal</keyword>
<protein>
    <recommendedName>
        <fullName evidence="6">OCRE domain-containing protein</fullName>
    </recommendedName>
</protein>
<feature type="region of interest" description="Disordered" evidence="1">
    <location>
        <begin position="151"/>
        <end position="174"/>
    </location>
</feature>
<keyword evidence="2" id="KW-0812">Transmembrane</keyword>
<keyword evidence="5" id="KW-1185">Reference proteome</keyword>
<reference evidence="5" key="2">
    <citation type="submission" date="2023-03" db="EMBL/GenBank/DDBJ databases">
        <authorList>
            <consortium name="Wellcome Sanger Institute Data Sharing"/>
        </authorList>
    </citation>
    <scope>NUCLEOTIDE SEQUENCE [LARGE SCALE GENOMIC DNA]</scope>
</reference>
<feature type="chain" id="PRO_5044318279" description="OCRE domain-containing protein" evidence="3">
    <location>
        <begin position="28"/>
        <end position="304"/>
    </location>
</feature>
<keyword evidence="2" id="KW-1133">Transmembrane helix</keyword>
<accession>A0AAX7TKE9</accession>
<dbReference type="AlphaFoldDB" id="A0AAX7TKE9"/>
<organism evidence="4 5">
    <name type="scientific">Astatotilapia calliptera</name>
    <name type="common">Eastern happy</name>
    <name type="synonym">Chromis callipterus</name>
    <dbReference type="NCBI Taxonomy" id="8154"/>
    <lineage>
        <taxon>Eukaryota</taxon>
        <taxon>Metazoa</taxon>
        <taxon>Chordata</taxon>
        <taxon>Craniata</taxon>
        <taxon>Vertebrata</taxon>
        <taxon>Euteleostomi</taxon>
        <taxon>Actinopterygii</taxon>
        <taxon>Neopterygii</taxon>
        <taxon>Teleostei</taxon>
        <taxon>Neoteleostei</taxon>
        <taxon>Acanthomorphata</taxon>
        <taxon>Ovalentaria</taxon>
        <taxon>Cichlomorphae</taxon>
        <taxon>Cichliformes</taxon>
        <taxon>Cichlidae</taxon>
        <taxon>African cichlids</taxon>
        <taxon>Pseudocrenilabrinae</taxon>
        <taxon>Haplochromini</taxon>
        <taxon>Astatotilapia</taxon>
    </lineage>
</organism>
<reference evidence="4" key="4">
    <citation type="submission" date="2025-09" db="UniProtKB">
        <authorList>
            <consortium name="Ensembl"/>
        </authorList>
    </citation>
    <scope>IDENTIFICATION</scope>
</reference>
<reference evidence="4 5" key="1">
    <citation type="submission" date="2018-05" db="EMBL/GenBank/DDBJ databases">
        <authorList>
            <person name="Datahose"/>
        </authorList>
    </citation>
    <scope>NUCLEOTIDE SEQUENCE</scope>
</reference>
<dbReference type="PANTHER" id="PTHR12458">
    <property type="entry name" value="ORF PROTEIN"/>
    <property type="match status" value="1"/>
</dbReference>
<dbReference type="Ensembl" id="ENSACLT00000048639.1">
    <property type="protein sequence ID" value="ENSACLP00000054286.1"/>
    <property type="gene ID" value="ENSACLG00000011721.2"/>
</dbReference>
<evidence type="ECO:0000256" key="2">
    <source>
        <dbReference type="SAM" id="Phobius"/>
    </source>
</evidence>
<evidence type="ECO:0008006" key="6">
    <source>
        <dbReference type="Google" id="ProtNLM"/>
    </source>
</evidence>
<evidence type="ECO:0000256" key="3">
    <source>
        <dbReference type="SAM" id="SignalP"/>
    </source>
</evidence>
<evidence type="ECO:0000313" key="4">
    <source>
        <dbReference type="Ensembl" id="ENSACLP00000054286.1"/>
    </source>
</evidence>
<evidence type="ECO:0000313" key="5">
    <source>
        <dbReference type="Proteomes" id="UP000265100"/>
    </source>
</evidence>
<dbReference type="InterPro" id="IPR040441">
    <property type="entry name" value="CFA20/CFAP20DC"/>
</dbReference>
<evidence type="ECO:0000256" key="1">
    <source>
        <dbReference type="SAM" id="MobiDB-lite"/>
    </source>
</evidence>
<sequence length="304" mass="34690">MRCERHTWEFVHLKLLITFPSLMVTESQLCSVQQGLPSDLKVWNSWESNEGSEPQLTLQKEVFTFSSQPHSPKRGQGQGDQEKMEMGDNQVQSKIGRRYDVQPEDDFIGSESDEFTHTHKVPLSCIVLWIAPKKVISVLLVINLKEEEEDETLKPVDSSHCDSDLLGSPQTQDDEELRMLASLKREQEEDECKASGLSASQIHRCNVSISMSSDDTSTWTHISLVCIVHVMVCVVMSVCFYGLFPREWMDVLSPPIMPPSQQRRSGGDESVKEEENEDEYLNLLYDPCLNCYFDPKTGKYYELA</sequence>
<feature type="compositionally biased region" description="Basic and acidic residues" evidence="1">
    <location>
        <begin position="152"/>
        <end position="163"/>
    </location>
</feature>
<reference evidence="4" key="3">
    <citation type="submission" date="2025-08" db="UniProtKB">
        <authorList>
            <consortium name="Ensembl"/>
        </authorList>
    </citation>
    <scope>IDENTIFICATION</scope>
</reference>
<proteinExistence type="predicted"/>
<feature type="signal peptide" evidence="3">
    <location>
        <begin position="1"/>
        <end position="27"/>
    </location>
</feature>
<feature type="region of interest" description="Disordered" evidence="1">
    <location>
        <begin position="66"/>
        <end position="85"/>
    </location>
</feature>
<dbReference type="GeneTree" id="ENSGT00390000005497"/>
<dbReference type="Proteomes" id="UP000265100">
    <property type="component" value="Chromosome 5"/>
</dbReference>